<dbReference type="Pfam" id="PF02595">
    <property type="entry name" value="Gly_kinase"/>
    <property type="match status" value="1"/>
</dbReference>
<dbReference type="EMBL" id="BAAAYU010000005">
    <property type="protein sequence ID" value="GAA3640203.1"/>
    <property type="molecule type" value="Genomic_DNA"/>
</dbReference>
<dbReference type="InterPro" id="IPR018197">
    <property type="entry name" value="Glycerate_kinase_RE-like"/>
</dbReference>
<proteinExistence type="predicted"/>
<dbReference type="Proteomes" id="UP001501697">
    <property type="component" value="Unassembled WGS sequence"/>
</dbReference>
<evidence type="ECO:0008006" key="3">
    <source>
        <dbReference type="Google" id="ProtNLM"/>
    </source>
</evidence>
<organism evidence="1 2">
    <name type="scientific">Microbacterium awajiense</name>
    <dbReference type="NCBI Taxonomy" id="415214"/>
    <lineage>
        <taxon>Bacteria</taxon>
        <taxon>Bacillati</taxon>
        <taxon>Actinomycetota</taxon>
        <taxon>Actinomycetes</taxon>
        <taxon>Micrococcales</taxon>
        <taxon>Microbacteriaceae</taxon>
        <taxon>Microbacterium</taxon>
    </lineage>
</organism>
<evidence type="ECO:0000313" key="2">
    <source>
        <dbReference type="Proteomes" id="UP001501697"/>
    </source>
</evidence>
<evidence type="ECO:0000313" key="1">
    <source>
        <dbReference type="EMBL" id="GAA3640203.1"/>
    </source>
</evidence>
<keyword evidence="2" id="KW-1185">Reference proteome</keyword>
<gene>
    <name evidence="1" type="ORF">GCM10022200_24790</name>
</gene>
<dbReference type="Gene3D" id="3.40.50.10350">
    <property type="entry name" value="Glycerate kinase, domain 1"/>
    <property type="match status" value="1"/>
</dbReference>
<name>A0ABP7AUF8_9MICO</name>
<comment type="caution">
    <text evidence="1">The sequence shown here is derived from an EMBL/GenBank/DDBJ whole genome shotgun (WGS) entry which is preliminary data.</text>
</comment>
<reference evidence="2" key="1">
    <citation type="journal article" date="2019" name="Int. J. Syst. Evol. Microbiol.">
        <title>The Global Catalogue of Microorganisms (GCM) 10K type strain sequencing project: providing services to taxonomists for standard genome sequencing and annotation.</title>
        <authorList>
            <consortium name="The Broad Institute Genomics Platform"/>
            <consortium name="The Broad Institute Genome Sequencing Center for Infectious Disease"/>
            <person name="Wu L."/>
            <person name="Ma J."/>
        </authorList>
    </citation>
    <scope>NUCLEOTIDE SEQUENCE [LARGE SCALE GENOMIC DNA]</scope>
    <source>
        <strain evidence="2">JCM 16544</strain>
    </source>
</reference>
<dbReference type="PANTHER" id="PTHR21599:SF0">
    <property type="entry name" value="GLYCERATE KINASE"/>
    <property type="match status" value="1"/>
</dbReference>
<dbReference type="PANTHER" id="PTHR21599">
    <property type="entry name" value="GLYCERATE KINASE"/>
    <property type="match status" value="1"/>
</dbReference>
<accession>A0ABP7AUF8</accession>
<dbReference type="SUPFAM" id="SSF110738">
    <property type="entry name" value="Glycerate kinase I"/>
    <property type="match status" value="1"/>
</dbReference>
<protein>
    <recommendedName>
        <fullName evidence="3">Glycerate kinase</fullName>
    </recommendedName>
</protein>
<dbReference type="InterPro" id="IPR004381">
    <property type="entry name" value="Glycerate_kinase"/>
</dbReference>
<dbReference type="InterPro" id="IPR036129">
    <property type="entry name" value="Glycerate_kinase_sf"/>
</dbReference>
<sequence>MRGSAAVADLIGLDAAIAGADVVVTGEGSFDGQSAGGKVPAHVAAVAAAAAIPALVVAGRIAPDADTAAFAASLSLSELAGSDEGAMADPARWLREAGAALAG</sequence>